<keyword evidence="1" id="KW-0812">Transmembrane</keyword>
<dbReference type="InterPro" id="IPR010496">
    <property type="entry name" value="AL/BT2_dom"/>
</dbReference>
<feature type="domain" description="3-keto-alpha-glucoside-1,2-lyase/3-keto-2-hydroxy-glucal hydratase" evidence="3">
    <location>
        <begin position="419"/>
        <end position="653"/>
    </location>
</feature>
<keyword evidence="1" id="KW-0472">Membrane</keyword>
<dbReference type="Pfam" id="PF06283">
    <property type="entry name" value="ThuA"/>
    <property type="match status" value="1"/>
</dbReference>
<evidence type="ECO:0000256" key="1">
    <source>
        <dbReference type="SAM" id="Phobius"/>
    </source>
</evidence>
<gene>
    <name evidence="4" type="ORF">HG15A2_07570</name>
</gene>
<protein>
    <submittedName>
        <fullName evidence="4">Trehalose utilization</fullName>
    </submittedName>
</protein>
<dbReference type="Gene3D" id="2.60.120.560">
    <property type="entry name" value="Exo-inulinase, domain 1"/>
    <property type="match status" value="1"/>
</dbReference>
<dbReference type="Gene3D" id="3.40.50.880">
    <property type="match status" value="1"/>
</dbReference>
<keyword evidence="1" id="KW-1133">Transmembrane helix</keyword>
<dbReference type="EMBL" id="CP036263">
    <property type="protein sequence ID" value="QDS97496.1"/>
    <property type="molecule type" value="Genomic_DNA"/>
</dbReference>
<evidence type="ECO:0000259" key="3">
    <source>
        <dbReference type="Pfam" id="PF06439"/>
    </source>
</evidence>
<dbReference type="PANTHER" id="PTHR40469:SF2">
    <property type="entry name" value="GALACTOSE-BINDING DOMAIN-LIKE SUPERFAMILY PROTEIN"/>
    <property type="match status" value="1"/>
</dbReference>
<keyword evidence="5" id="KW-1185">Reference proteome</keyword>
<evidence type="ECO:0000313" key="4">
    <source>
        <dbReference type="EMBL" id="QDS97496.1"/>
    </source>
</evidence>
<feature type="transmembrane region" description="Helical" evidence="1">
    <location>
        <begin position="66"/>
        <end position="90"/>
    </location>
</feature>
<accession>A0A517MRJ7</accession>
<organism evidence="4 5">
    <name type="scientific">Adhaeretor mobilis</name>
    <dbReference type="NCBI Taxonomy" id="1930276"/>
    <lineage>
        <taxon>Bacteria</taxon>
        <taxon>Pseudomonadati</taxon>
        <taxon>Planctomycetota</taxon>
        <taxon>Planctomycetia</taxon>
        <taxon>Pirellulales</taxon>
        <taxon>Lacipirellulaceae</taxon>
        <taxon>Adhaeretor</taxon>
    </lineage>
</organism>
<dbReference type="PANTHER" id="PTHR40469">
    <property type="entry name" value="SECRETED GLYCOSYL HYDROLASE"/>
    <property type="match status" value="1"/>
</dbReference>
<dbReference type="InterPro" id="IPR029062">
    <property type="entry name" value="Class_I_gatase-like"/>
</dbReference>
<dbReference type="GO" id="GO:0016787">
    <property type="term" value="F:hydrolase activity"/>
    <property type="evidence" value="ECO:0007669"/>
    <property type="project" value="InterPro"/>
</dbReference>
<evidence type="ECO:0000259" key="2">
    <source>
        <dbReference type="Pfam" id="PF06283"/>
    </source>
</evidence>
<feature type="domain" description="ThuA-like" evidence="2">
    <location>
        <begin position="98"/>
        <end position="366"/>
    </location>
</feature>
<dbReference type="KEGG" id="amob:HG15A2_07570"/>
<dbReference type="AlphaFoldDB" id="A0A517MRJ7"/>
<dbReference type="SUPFAM" id="SSF52317">
    <property type="entry name" value="Class I glutamine amidotransferase-like"/>
    <property type="match status" value="1"/>
</dbReference>
<dbReference type="InterPro" id="IPR029010">
    <property type="entry name" value="ThuA-like"/>
</dbReference>
<evidence type="ECO:0000313" key="5">
    <source>
        <dbReference type="Proteomes" id="UP000319852"/>
    </source>
</evidence>
<sequence>MNAVQPSKHEKMPNDRHTLAMGRAAGVTIEDDPCLGWFQDESYGDSQFSFTLFCKVADMIKLSSRFALVASGFTYLVCCVGLSACSAIAADPSDDKIKVLIVDGQNNHGDWPKITAMLKQYLETTDKFSVDIERSRYTWKGEDWLKDFSLDDGKKYQVVKRARTDPDFKPDFAQYDVVVNNFGYGAADWPADTQAAFTQFVNEGGGFVSVHAADNCFPNWREYNEMIGLGGWGNRNEKSGPYVYYDEKGEIVRDDSEGSGGGHGPQHEFQLAVRDTEHPITKGLPKSFLHAKDELYERLRGPAINMNILATAFASPKRKGSGRHEPTLMTIDYGLGRIFHTTLGHATYSCECVAFVTTFLRGTEWAATGEVTIEVPEDFPTADKAVSRKFAVSRNFEMAAATEAKAAQQAPQVQKLEDGFIPLFDGKTLEGWTSAHSKGEGDWGPYSVNEAEQAIHVYAGREANSKQSTDCLVSDQQFSHFILKLEYKWGENRYAPRTNWDRDAGLLFHVHGDLTKVWPFSLEMQIGESPGDKPDAKGAKGRFHSGDLFVLGRHLRTDTPRDGKFYLKDAKRRAGGGVRTHLGVEKPKGEWNEMEIRVHGSEKATFIFNGEVVLETFNFTQENKQGEKLPLSKGHIGLQAEWAELMYRNIRIKELPAE</sequence>
<reference evidence="4 5" key="1">
    <citation type="submission" date="2019-02" db="EMBL/GenBank/DDBJ databases">
        <title>Deep-cultivation of Planctomycetes and their phenomic and genomic characterization uncovers novel biology.</title>
        <authorList>
            <person name="Wiegand S."/>
            <person name="Jogler M."/>
            <person name="Boedeker C."/>
            <person name="Pinto D."/>
            <person name="Vollmers J."/>
            <person name="Rivas-Marin E."/>
            <person name="Kohn T."/>
            <person name="Peeters S.H."/>
            <person name="Heuer A."/>
            <person name="Rast P."/>
            <person name="Oberbeckmann S."/>
            <person name="Bunk B."/>
            <person name="Jeske O."/>
            <person name="Meyerdierks A."/>
            <person name="Storesund J.E."/>
            <person name="Kallscheuer N."/>
            <person name="Luecker S."/>
            <person name="Lage O.M."/>
            <person name="Pohl T."/>
            <person name="Merkel B.J."/>
            <person name="Hornburger P."/>
            <person name="Mueller R.-W."/>
            <person name="Bruemmer F."/>
            <person name="Labrenz M."/>
            <person name="Spormann A.M."/>
            <person name="Op den Camp H."/>
            <person name="Overmann J."/>
            <person name="Amann R."/>
            <person name="Jetten M.S.M."/>
            <person name="Mascher T."/>
            <person name="Medema M.H."/>
            <person name="Devos D.P."/>
            <person name="Kaster A.-K."/>
            <person name="Ovreas L."/>
            <person name="Rohde M."/>
            <person name="Galperin M.Y."/>
            <person name="Jogler C."/>
        </authorList>
    </citation>
    <scope>NUCLEOTIDE SEQUENCE [LARGE SCALE GENOMIC DNA]</scope>
    <source>
        <strain evidence="4 5">HG15A2</strain>
    </source>
</reference>
<dbReference type="Pfam" id="PF06439">
    <property type="entry name" value="3keto-disac_hyd"/>
    <property type="match status" value="1"/>
</dbReference>
<dbReference type="Proteomes" id="UP000319852">
    <property type="component" value="Chromosome"/>
</dbReference>
<name>A0A517MRJ7_9BACT</name>
<proteinExistence type="predicted"/>